<sequence>MKIISFLFLFLLICFNFSKAQYNETYYESYEYRHTISEKTYFSSDHINCEIHCLQGKSEECEIYKEQLDYVFNEFEKLIDFEKEITFSIYFLDLKYVCKKCLSMALPPNYVFLKELNSEKVFSYPQALAKQFMINYDNIAYTDFTIAINVDHDKEDIKTIGKFALAREMLHGMGITLTGDLANSRGYKLFSEDFYVPQIREEIDIGDENVDVDITFKRFYPLNVFEKHIVSQQKPDYYIFDSLNEMHYTYFPELNYNYMEAVNNTDIEKKALFNTYSALIDSPYYEQAKEIAKLFKQKGSVGFRAYDGSVIPLQTFKGEYYRSLSVCHIDIPKITDAAFYDYDPFNKNEIKDYLNEDFIMNYTYMFMYDVDEIAKIVSNTKDPKIFGPGVIKILKTMGWRIKGDTSAPSNTQYELATDINIEADNYIDLALSLAGEHDFYGKGSRYNSAFTNKVCDVKSYLIAMFILSLFV</sequence>
<accession>A0A1Y2CP06</accession>
<evidence type="ECO:0000256" key="1">
    <source>
        <dbReference type="SAM" id="SignalP"/>
    </source>
</evidence>
<dbReference type="EMBL" id="MCOG01000101">
    <property type="protein sequence ID" value="ORY48768.1"/>
    <property type="molecule type" value="Genomic_DNA"/>
</dbReference>
<name>A0A1Y2CP06_9FUNG</name>
<keyword evidence="3" id="KW-1185">Reference proteome</keyword>
<dbReference type="Proteomes" id="UP000193920">
    <property type="component" value="Unassembled WGS sequence"/>
</dbReference>
<protein>
    <recommendedName>
        <fullName evidence="4">Periplasmic binding protein-like II</fullName>
    </recommendedName>
</protein>
<gene>
    <name evidence="2" type="ORF">LY90DRAFT_670980</name>
</gene>
<keyword evidence="1" id="KW-0732">Signal</keyword>
<feature type="chain" id="PRO_5013208887" description="Periplasmic binding protein-like II" evidence="1">
    <location>
        <begin position="21"/>
        <end position="471"/>
    </location>
</feature>
<dbReference type="OrthoDB" id="73465at2759"/>
<proteinExistence type="predicted"/>
<evidence type="ECO:0000313" key="2">
    <source>
        <dbReference type="EMBL" id="ORY48768.1"/>
    </source>
</evidence>
<reference evidence="2 3" key="1">
    <citation type="submission" date="2016-08" db="EMBL/GenBank/DDBJ databases">
        <title>A Parts List for Fungal Cellulosomes Revealed by Comparative Genomics.</title>
        <authorList>
            <consortium name="DOE Joint Genome Institute"/>
            <person name="Haitjema C.H."/>
            <person name="Gilmore S.P."/>
            <person name="Henske J.K."/>
            <person name="Solomon K.V."/>
            <person name="De Groot R."/>
            <person name="Kuo A."/>
            <person name="Mondo S.J."/>
            <person name="Salamov A.A."/>
            <person name="Labutti K."/>
            <person name="Zhao Z."/>
            <person name="Chiniquy J."/>
            <person name="Barry K."/>
            <person name="Brewer H.M."/>
            <person name="Purvine S.O."/>
            <person name="Wright A.T."/>
            <person name="Boxma B."/>
            <person name="Van Alen T."/>
            <person name="Hackstein J.H."/>
            <person name="Baker S.E."/>
            <person name="Grigoriev I.V."/>
            <person name="O'Malley M.A."/>
        </authorList>
    </citation>
    <scope>NUCLEOTIDE SEQUENCE [LARGE SCALE GENOMIC DNA]</scope>
    <source>
        <strain evidence="2 3">G1</strain>
    </source>
</reference>
<organism evidence="2 3">
    <name type="scientific">Neocallimastix californiae</name>
    <dbReference type="NCBI Taxonomy" id="1754190"/>
    <lineage>
        <taxon>Eukaryota</taxon>
        <taxon>Fungi</taxon>
        <taxon>Fungi incertae sedis</taxon>
        <taxon>Chytridiomycota</taxon>
        <taxon>Chytridiomycota incertae sedis</taxon>
        <taxon>Neocallimastigomycetes</taxon>
        <taxon>Neocallimastigales</taxon>
        <taxon>Neocallimastigaceae</taxon>
        <taxon>Neocallimastix</taxon>
    </lineage>
</organism>
<evidence type="ECO:0000313" key="3">
    <source>
        <dbReference type="Proteomes" id="UP000193920"/>
    </source>
</evidence>
<comment type="caution">
    <text evidence="2">The sequence shown here is derived from an EMBL/GenBank/DDBJ whole genome shotgun (WGS) entry which is preliminary data.</text>
</comment>
<feature type="signal peptide" evidence="1">
    <location>
        <begin position="1"/>
        <end position="20"/>
    </location>
</feature>
<dbReference type="AlphaFoldDB" id="A0A1Y2CP06"/>
<evidence type="ECO:0008006" key="4">
    <source>
        <dbReference type="Google" id="ProtNLM"/>
    </source>
</evidence>